<comment type="caution">
    <text evidence="4">The sequence shown here is derived from an EMBL/GenBank/DDBJ whole genome shotgun (WGS) entry which is preliminary data.</text>
</comment>
<dbReference type="InterPro" id="IPR001387">
    <property type="entry name" value="Cro/C1-type_HTH"/>
</dbReference>
<protein>
    <submittedName>
        <fullName evidence="4">Helix-turn-helix domain-containing protein</fullName>
    </submittedName>
</protein>
<dbReference type="SUPFAM" id="SSF47413">
    <property type="entry name" value="lambda repressor-like DNA-binding domains"/>
    <property type="match status" value="1"/>
</dbReference>
<dbReference type="Pfam" id="PF13464">
    <property type="entry name" value="RodZ_C"/>
    <property type="match status" value="1"/>
</dbReference>
<feature type="region of interest" description="Disordered" evidence="1">
    <location>
        <begin position="131"/>
        <end position="220"/>
    </location>
</feature>
<feature type="domain" description="HTH cro/C1-type" evidence="3">
    <location>
        <begin position="8"/>
        <end position="68"/>
    </location>
</feature>
<feature type="compositionally biased region" description="Low complexity" evidence="1">
    <location>
        <begin position="210"/>
        <end position="220"/>
    </location>
</feature>
<feature type="compositionally biased region" description="Low complexity" evidence="1">
    <location>
        <begin position="131"/>
        <end position="144"/>
    </location>
</feature>
<reference evidence="5" key="1">
    <citation type="journal article" date="2019" name="Int. J. Syst. Evol. Microbiol.">
        <title>The Global Catalogue of Microorganisms (GCM) 10K type strain sequencing project: providing services to taxonomists for standard genome sequencing and annotation.</title>
        <authorList>
            <consortium name="The Broad Institute Genomics Platform"/>
            <consortium name="The Broad Institute Genome Sequencing Center for Infectious Disease"/>
            <person name="Wu L."/>
            <person name="Ma J."/>
        </authorList>
    </citation>
    <scope>NUCLEOTIDE SEQUENCE [LARGE SCALE GENOMIC DNA]</scope>
    <source>
        <strain evidence="5">KCTC 33792</strain>
    </source>
</reference>
<keyword evidence="2" id="KW-0472">Membrane</keyword>
<keyword evidence="2" id="KW-0812">Transmembrane</keyword>
<dbReference type="SMART" id="SM00530">
    <property type="entry name" value="HTH_XRE"/>
    <property type="match status" value="1"/>
</dbReference>
<dbReference type="PANTHER" id="PTHR34475:SF1">
    <property type="entry name" value="CYTOSKELETON PROTEIN RODZ"/>
    <property type="match status" value="1"/>
</dbReference>
<keyword evidence="2" id="KW-1133">Transmembrane helix</keyword>
<dbReference type="EMBL" id="JBHUML010000002">
    <property type="protein sequence ID" value="MFD2704742.1"/>
    <property type="molecule type" value="Genomic_DNA"/>
</dbReference>
<feature type="compositionally biased region" description="Acidic residues" evidence="1">
    <location>
        <begin position="193"/>
        <end position="209"/>
    </location>
</feature>
<organism evidence="4 5">
    <name type="scientific">Salibacterium lacus</name>
    <dbReference type="NCBI Taxonomy" id="1898109"/>
    <lineage>
        <taxon>Bacteria</taxon>
        <taxon>Bacillati</taxon>
        <taxon>Bacillota</taxon>
        <taxon>Bacilli</taxon>
        <taxon>Bacillales</taxon>
        <taxon>Bacillaceae</taxon>
    </lineage>
</organism>
<evidence type="ECO:0000313" key="4">
    <source>
        <dbReference type="EMBL" id="MFD2704742.1"/>
    </source>
</evidence>
<evidence type="ECO:0000259" key="3">
    <source>
        <dbReference type="PROSITE" id="PS50943"/>
    </source>
</evidence>
<gene>
    <name evidence="4" type="ORF">ACFSUB_04630</name>
</gene>
<dbReference type="Gene3D" id="1.10.260.40">
    <property type="entry name" value="lambda repressor-like DNA-binding domains"/>
    <property type="match status" value="1"/>
</dbReference>
<dbReference type="InterPro" id="IPR010982">
    <property type="entry name" value="Lambda_DNA-bd_dom_sf"/>
</dbReference>
<accession>A0ABW5SYC4</accession>
<evidence type="ECO:0000313" key="5">
    <source>
        <dbReference type="Proteomes" id="UP001597520"/>
    </source>
</evidence>
<dbReference type="RefSeq" id="WP_380712015.1">
    <property type="nucleotide sequence ID" value="NZ_JBHUML010000002.1"/>
</dbReference>
<dbReference type="InterPro" id="IPR050400">
    <property type="entry name" value="Bact_Cytoskel_RodZ"/>
</dbReference>
<evidence type="ECO:0000256" key="2">
    <source>
        <dbReference type="SAM" id="Phobius"/>
    </source>
</evidence>
<dbReference type="InterPro" id="IPR025194">
    <property type="entry name" value="RodZ-like_C"/>
</dbReference>
<keyword evidence="5" id="KW-1185">Reference proteome</keyword>
<proteinExistence type="predicted"/>
<dbReference type="PANTHER" id="PTHR34475">
    <property type="match status" value="1"/>
</dbReference>
<dbReference type="Pfam" id="PF13413">
    <property type="entry name" value="HTH_25"/>
    <property type="match status" value="1"/>
</dbReference>
<dbReference type="PROSITE" id="PS50943">
    <property type="entry name" value="HTH_CROC1"/>
    <property type="match status" value="1"/>
</dbReference>
<dbReference type="Proteomes" id="UP001597520">
    <property type="component" value="Unassembled WGS sequence"/>
</dbReference>
<feature type="region of interest" description="Disordered" evidence="1">
    <location>
        <begin position="71"/>
        <end position="103"/>
    </location>
</feature>
<evidence type="ECO:0000256" key="1">
    <source>
        <dbReference type="SAM" id="MobiDB-lite"/>
    </source>
</evidence>
<feature type="compositionally biased region" description="Low complexity" evidence="1">
    <location>
        <begin position="156"/>
        <end position="175"/>
    </location>
</feature>
<name>A0ABW5SYC4_9BACI</name>
<dbReference type="CDD" id="cd00093">
    <property type="entry name" value="HTH_XRE"/>
    <property type="match status" value="1"/>
</dbReference>
<feature type="transmembrane region" description="Helical" evidence="2">
    <location>
        <begin position="107"/>
        <end position="128"/>
    </location>
</feature>
<sequence length="324" mass="35118">MSELGQYLKTKREEQGITIENLQEMTKIQKRYLTAIEEGRYDSLPGSFYTRAFVKSYAEALRLNPEDVFETYGNELPQPKQQTTDLPSRAEKVNSKAGKTGRRKSPVLPALLGVLFLLVVAAAVYLVVQGTDQGSSEGSSPDGEPSIEMDSNETGEQQPDNQDNQQEEGAASSDSDSSKNNEDGGSGNSGGSDNEDTDPSSGEESDTGDSGETNETVTPELVETVEGNRSIFDVSGAEEMVIELSLSGNSWLGVEDENGNSLEDVSALQPGDSIEMDLSDEDYIKLIIGSAPNATVQFNGEKVEYPIDPNEKVLQHLIFEKQPE</sequence>